<feature type="transmembrane region" description="Helical" evidence="7">
    <location>
        <begin position="101"/>
        <end position="120"/>
    </location>
</feature>
<keyword evidence="6" id="KW-0902">Two-component regulatory system</keyword>
<dbReference type="InterPro" id="IPR005467">
    <property type="entry name" value="His_kinase_dom"/>
</dbReference>
<evidence type="ECO:0000259" key="8">
    <source>
        <dbReference type="PROSITE" id="PS50109"/>
    </source>
</evidence>
<name>A0A5K7SEV0_9BACT</name>
<evidence type="ECO:0000256" key="5">
    <source>
        <dbReference type="ARBA" id="ARBA00022777"/>
    </source>
</evidence>
<dbReference type="AlphaFoldDB" id="A0A5K7SEV0"/>
<dbReference type="PANTHER" id="PTHR43711:SF31">
    <property type="entry name" value="HISTIDINE KINASE"/>
    <property type="match status" value="1"/>
</dbReference>
<comment type="catalytic activity">
    <reaction evidence="1">
        <text>ATP + protein L-histidine = ADP + protein N-phospho-L-histidine.</text>
        <dbReference type="EC" id="2.7.13.3"/>
    </reaction>
</comment>
<feature type="transmembrane region" description="Helical" evidence="7">
    <location>
        <begin position="150"/>
        <end position="167"/>
    </location>
</feature>
<dbReference type="PROSITE" id="PS50109">
    <property type="entry name" value="HIS_KIN"/>
    <property type="match status" value="1"/>
</dbReference>
<feature type="transmembrane region" description="Helical" evidence="7">
    <location>
        <begin position="126"/>
        <end position="143"/>
    </location>
</feature>
<evidence type="ECO:0000256" key="4">
    <source>
        <dbReference type="ARBA" id="ARBA00022679"/>
    </source>
</evidence>
<evidence type="ECO:0000256" key="1">
    <source>
        <dbReference type="ARBA" id="ARBA00000085"/>
    </source>
</evidence>
<dbReference type="InterPro" id="IPR003594">
    <property type="entry name" value="HATPase_dom"/>
</dbReference>
<dbReference type="Gene3D" id="1.10.287.130">
    <property type="match status" value="1"/>
</dbReference>
<keyword evidence="5 9" id="KW-0418">Kinase</keyword>
<dbReference type="GO" id="GO:0000155">
    <property type="term" value="F:phosphorelay sensor kinase activity"/>
    <property type="evidence" value="ECO:0007669"/>
    <property type="project" value="InterPro"/>
</dbReference>
<dbReference type="SMART" id="SM00387">
    <property type="entry name" value="HATPase_c"/>
    <property type="match status" value="1"/>
</dbReference>
<dbReference type="SMART" id="SM00388">
    <property type="entry name" value="HisKA"/>
    <property type="match status" value="1"/>
</dbReference>
<protein>
    <recommendedName>
        <fullName evidence="2">histidine kinase</fullName>
        <ecNumber evidence="2">2.7.13.3</ecNumber>
    </recommendedName>
</protein>
<dbReference type="InterPro" id="IPR036097">
    <property type="entry name" value="HisK_dim/P_sf"/>
</dbReference>
<keyword evidence="7" id="KW-0472">Membrane</keyword>
<evidence type="ECO:0000313" key="10">
    <source>
        <dbReference type="Proteomes" id="UP001193389"/>
    </source>
</evidence>
<feature type="transmembrane region" description="Helical" evidence="7">
    <location>
        <begin position="65"/>
        <end position="89"/>
    </location>
</feature>
<keyword evidence="4" id="KW-0808">Transferase</keyword>
<feature type="transmembrane region" description="Helical" evidence="7">
    <location>
        <begin position="31"/>
        <end position="53"/>
    </location>
</feature>
<proteinExistence type="predicted"/>
<dbReference type="EC" id="2.7.13.3" evidence="2"/>
<sequence>MLNKLIDFFKISEEDRKIIKTNILNENVRRVFYLSVIGIPISLLHVILFISHLKSSVGIEYEWRVSIITIHTSIIILLSIISLTIYFAFIKKRSNIRLAEICIVAVALSLLFGGAAISAVDQKITTAINPFIATTIISSIILLIRPVYSILYYSFSFIIFYLLMNYAQANPDVLISNNVNGLTLSGLGLCLSLIFWKMNLTRIKQHKLIEKQKNELIENLNKLKFYSEELKESDTTKDKLISIIAHDLRSPLASLINVTKLVSEDFDIMSPEEIKKIMISLNKETELTFESLNNLLLWTKTQRKKLVPVLKTTNLNQLVENSILPIRTLCNQKRIALANNIAEDIDICTDSSMMESVIKNLIINSIKFTKEEGNISINATAYEDKIIIAIQDNGIGMEPKVLEKLFKSGSEFTTNGTQNEKGTGLGLQICKEFVELNGGQIWAESKFGIGSTFYFSLPANK</sequence>
<reference evidence="9" key="1">
    <citation type="journal article" date="2020" name="Int. J. Syst. Evol. Microbiol.">
        <title>Aquipluma nitroreducens gen. nov. sp. nov., a novel facultatively anaerobic bacterium isolated from a freshwater lake.</title>
        <authorList>
            <person name="Watanabe M."/>
            <person name="Kojima H."/>
            <person name="Fukui M."/>
        </authorList>
    </citation>
    <scope>NUCLEOTIDE SEQUENCE</scope>
    <source>
        <strain evidence="9">MeG22</strain>
    </source>
</reference>
<dbReference type="KEGG" id="anf:AQPE_4158"/>
<dbReference type="EMBL" id="AP018694">
    <property type="protein sequence ID" value="BBE19967.1"/>
    <property type="molecule type" value="Genomic_DNA"/>
</dbReference>
<dbReference type="InterPro" id="IPR050736">
    <property type="entry name" value="Sensor_HK_Regulatory"/>
</dbReference>
<dbReference type="SUPFAM" id="SSF55874">
    <property type="entry name" value="ATPase domain of HSP90 chaperone/DNA topoisomerase II/histidine kinase"/>
    <property type="match status" value="1"/>
</dbReference>
<organism evidence="9 10">
    <name type="scientific">Aquipluma nitroreducens</name>
    <dbReference type="NCBI Taxonomy" id="2010828"/>
    <lineage>
        <taxon>Bacteria</taxon>
        <taxon>Pseudomonadati</taxon>
        <taxon>Bacteroidota</taxon>
        <taxon>Bacteroidia</taxon>
        <taxon>Marinilabiliales</taxon>
        <taxon>Prolixibacteraceae</taxon>
        <taxon>Aquipluma</taxon>
    </lineage>
</organism>
<dbReference type="InterPro" id="IPR036890">
    <property type="entry name" value="HATPase_C_sf"/>
</dbReference>
<dbReference type="InterPro" id="IPR004358">
    <property type="entry name" value="Sig_transdc_His_kin-like_C"/>
</dbReference>
<feature type="domain" description="Histidine kinase" evidence="8">
    <location>
        <begin position="243"/>
        <end position="461"/>
    </location>
</feature>
<dbReference type="CDD" id="cd00082">
    <property type="entry name" value="HisKA"/>
    <property type="match status" value="1"/>
</dbReference>
<dbReference type="FunFam" id="3.30.565.10:FF:000006">
    <property type="entry name" value="Sensor histidine kinase WalK"/>
    <property type="match status" value="1"/>
</dbReference>
<evidence type="ECO:0000256" key="3">
    <source>
        <dbReference type="ARBA" id="ARBA00022553"/>
    </source>
</evidence>
<keyword evidence="7" id="KW-1133">Transmembrane helix</keyword>
<keyword evidence="7" id="KW-0812">Transmembrane</keyword>
<accession>A0A5K7SEV0</accession>
<evidence type="ECO:0000256" key="2">
    <source>
        <dbReference type="ARBA" id="ARBA00012438"/>
    </source>
</evidence>
<gene>
    <name evidence="9" type="ORF">AQPE_4158</name>
</gene>
<dbReference type="Pfam" id="PF02518">
    <property type="entry name" value="HATPase_c"/>
    <property type="match status" value="1"/>
</dbReference>
<feature type="transmembrane region" description="Helical" evidence="7">
    <location>
        <begin position="179"/>
        <end position="196"/>
    </location>
</feature>
<dbReference type="Proteomes" id="UP001193389">
    <property type="component" value="Chromosome"/>
</dbReference>
<evidence type="ECO:0000313" key="9">
    <source>
        <dbReference type="EMBL" id="BBE19967.1"/>
    </source>
</evidence>
<dbReference type="Gene3D" id="3.30.565.10">
    <property type="entry name" value="Histidine kinase-like ATPase, C-terminal domain"/>
    <property type="match status" value="1"/>
</dbReference>
<dbReference type="InterPro" id="IPR003661">
    <property type="entry name" value="HisK_dim/P_dom"/>
</dbReference>
<dbReference type="PRINTS" id="PR00344">
    <property type="entry name" value="BCTRLSENSOR"/>
</dbReference>
<keyword evidence="3" id="KW-0597">Phosphoprotein</keyword>
<keyword evidence="10" id="KW-1185">Reference proteome</keyword>
<evidence type="ECO:0000256" key="6">
    <source>
        <dbReference type="ARBA" id="ARBA00023012"/>
    </source>
</evidence>
<dbReference type="SUPFAM" id="SSF47384">
    <property type="entry name" value="Homodimeric domain of signal transducing histidine kinase"/>
    <property type="match status" value="1"/>
</dbReference>
<evidence type="ECO:0000256" key="7">
    <source>
        <dbReference type="SAM" id="Phobius"/>
    </source>
</evidence>
<dbReference type="PANTHER" id="PTHR43711">
    <property type="entry name" value="TWO-COMPONENT HISTIDINE KINASE"/>
    <property type="match status" value="1"/>
</dbReference>